<evidence type="ECO:0000256" key="1">
    <source>
        <dbReference type="SAM" id="Phobius"/>
    </source>
</evidence>
<keyword evidence="1" id="KW-0812">Transmembrane</keyword>
<keyword evidence="1" id="KW-0472">Membrane</keyword>
<sequence>MNSKNKAQLENSLFLRSGGFNAFGYSLMIGRHGTALLSTLSLNLICGLWILRAVNRRKLGLDALDPGVLN</sequence>
<proteinExistence type="predicted"/>
<organism evidence="2 3">
    <name type="scientific">Dreissena polymorpha</name>
    <name type="common">Zebra mussel</name>
    <name type="synonym">Mytilus polymorpha</name>
    <dbReference type="NCBI Taxonomy" id="45954"/>
    <lineage>
        <taxon>Eukaryota</taxon>
        <taxon>Metazoa</taxon>
        <taxon>Spiralia</taxon>
        <taxon>Lophotrochozoa</taxon>
        <taxon>Mollusca</taxon>
        <taxon>Bivalvia</taxon>
        <taxon>Autobranchia</taxon>
        <taxon>Heteroconchia</taxon>
        <taxon>Euheterodonta</taxon>
        <taxon>Imparidentia</taxon>
        <taxon>Neoheterodontei</taxon>
        <taxon>Myida</taxon>
        <taxon>Dreissenoidea</taxon>
        <taxon>Dreissenidae</taxon>
        <taxon>Dreissena</taxon>
    </lineage>
</organism>
<dbReference type="Proteomes" id="UP000828390">
    <property type="component" value="Unassembled WGS sequence"/>
</dbReference>
<keyword evidence="1" id="KW-1133">Transmembrane helix</keyword>
<protein>
    <submittedName>
        <fullName evidence="2">Uncharacterized protein</fullName>
    </submittedName>
</protein>
<evidence type="ECO:0000313" key="3">
    <source>
        <dbReference type="Proteomes" id="UP000828390"/>
    </source>
</evidence>
<dbReference type="AlphaFoldDB" id="A0A9D4H002"/>
<reference evidence="2" key="1">
    <citation type="journal article" date="2019" name="bioRxiv">
        <title>The Genome of the Zebra Mussel, Dreissena polymorpha: A Resource for Invasive Species Research.</title>
        <authorList>
            <person name="McCartney M.A."/>
            <person name="Auch B."/>
            <person name="Kono T."/>
            <person name="Mallez S."/>
            <person name="Zhang Y."/>
            <person name="Obille A."/>
            <person name="Becker A."/>
            <person name="Abrahante J.E."/>
            <person name="Garbe J."/>
            <person name="Badalamenti J.P."/>
            <person name="Herman A."/>
            <person name="Mangelson H."/>
            <person name="Liachko I."/>
            <person name="Sullivan S."/>
            <person name="Sone E.D."/>
            <person name="Koren S."/>
            <person name="Silverstein K.A.T."/>
            <person name="Beckman K.B."/>
            <person name="Gohl D.M."/>
        </authorList>
    </citation>
    <scope>NUCLEOTIDE SEQUENCE</scope>
    <source>
        <strain evidence="2">Duluth1</strain>
        <tissue evidence="2">Whole animal</tissue>
    </source>
</reference>
<feature type="transmembrane region" description="Helical" evidence="1">
    <location>
        <begin position="33"/>
        <end position="51"/>
    </location>
</feature>
<name>A0A9D4H002_DREPO</name>
<comment type="caution">
    <text evidence="2">The sequence shown here is derived from an EMBL/GenBank/DDBJ whole genome shotgun (WGS) entry which is preliminary data.</text>
</comment>
<accession>A0A9D4H002</accession>
<keyword evidence="3" id="KW-1185">Reference proteome</keyword>
<evidence type="ECO:0000313" key="2">
    <source>
        <dbReference type="EMBL" id="KAH3824865.1"/>
    </source>
</evidence>
<reference evidence="2" key="2">
    <citation type="submission" date="2020-11" db="EMBL/GenBank/DDBJ databases">
        <authorList>
            <person name="McCartney M.A."/>
            <person name="Auch B."/>
            <person name="Kono T."/>
            <person name="Mallez S."/>
            <person name="Becker A."/>
            <person name="Gohl D.M."/>
            <person name="Silverstein K.A.T."/>
            <person name="Koren S."/>
            <person name="Bechman K.B."/>
            <person name="Herman A."/>
            <person name="Abrahante J.E."/>
            <person name="Garbe J."/>
        </authorList>
    </citation>
    <scope>NUCLEOTIDE SEQUENCE</scope>
    <source>
        <strain evidence="2">Duluth1</strain>
        <tissue evidence="2">Whole animal</tissue>
    </source>
</reference>
<gene>
    <name evidence="2" type="ORF">DPMN_126719</name>
</gene>
<dbReference type="EMBL" id="JAIWYP010000005">
    <property type="protein sequence ID" value="KAH3824865.1"/>
    <property type="molecule type" value="Genomic_DNA"/>
</dbReference>